<dbReference type="AlphaFoldDB" id="A0AAD9J1K5"/>
<keyword evidence="2" id="KW-0677">Repeat</keyword>
<dbReference type="Gene3D" id="3.30.160.60">
    <property type="entry name" value="Classic Zinc Finger"/>
    <property type="match status" value="2"/>
</dbReference>
<evidence type="ECO:0000256" key="1">
    <source>
        <dbReference type="ARBA" id="ARBA00022723"/>
    </source>
</evidence>
<proteinExistence type="predicted"/>
<keyword evidence="3 5" id="KW-0863">Zinc-finger</keyword>
<feature type="domain" description="C2H2-type" evidence="7">
    <location>
        <begin position="309"/>
        <end position="343"/>
    </location>
</feature>
<dbReference type="InterPro" id="IPR036236">
    <property type="entry name" value="Znf_C2H2_sf"/>
</dbReference>
<keyword evidence="1" id="KW-0479">Metal-binding</keyword>
<evidence type="ECO:0000256" key="2">
    <source>
        <dbReference type="ARBA" id="ARBA00022737"/>
    </source>
</evidence>
<dbReference type="SMART" id="SM00355">
    <property type="entry name" value="ZnF_C2H2"/>
    <property type="match status" value="3"/>
</dbReference>
<feature type="region of interest" description="Disordered" evidence="6">
    <location>
        <begin position="160"/>
        <end position="188"/>
    </location>
</feature>
<feature type="region of interest" description="Disordered" evidence="6">
    <location>
        <begin position="336"/>
        <end position="355"/>
    </location>
</feature>
<keyword evidence="9" id="KW-1185">Reference proteome</keyword>
<dbReference type="PANTHER" id="PTHR19818">
    <property type="entry name" value="ZINC FINGER PROTEIN ZIC AND GLI"/>
    <property type="match status" value="1"/>
</dbReference>
<feature type="compositionally biased region" description="Basic residues" evidence="6">
    <location>
        <begin position="340"/>
        <end position="349"/>
    </location>
</feature>
<evidence type="ECO:0000313" key="8">
    <source>
        <dbReference type="EMBL" id="KAK2144882.1"/>
    </source>
</evidence>
<evidence type="ECO:0000259" key="7">
    <source>
        <dbReference type="PROSITE" id="PS50157"/>
    </source>
</evidence>
<dbReference type="InterPro" id="IPR050329">
    <property type="entry name" value="GLI_C2H2-zinc-finger"/>
</dbReference>
<name>A0AAD9J1K5_9ANNE</name>
<evidence type="ECO:0000256" key="5">
    <source>
        <dbReference type="PROSITE-ProRule" id="PRU00042"/>
    </source>
</evidence>
<gene>
    <name evidence="8" type="ORF">LSH36_722g01063</name>
</gene>
<feature type="compositionally biased region" description="Basic and acidic residues" evidence="6">
    <location>
        <begin position="645"/>
        <end position="655"/>
    </location>
</feature>
<dbReference type="GO" id="GO:0005634">
    <property type="term" value="C:nucleus"/>
    <property type="evidence" value="ECO:0007669"/>
    <property type="project" value="UniProtKB-ARBA"/>
</dbReference>
<dbReference type="SUPFAM" id="SSF57667">
    <property type="entry name" value="beta-beta-alpha zinc fingers"/>
    <property type="match status" value="2"/>
</dbReference>
<keyword evidence="4" id="KW-0862">Zinc</keyword>
<dbReference type="PROSITE" id="PS00028">
    <property type="entry name" value="ZINC_FINGER_C2H2_1"/>
    <property type="match status" value="3"/>
</dbReference>
<feature type="compositionally biased region" description="Polar residues" evidence="6">
    <location>
        <begin position="218"/>
        <end position="236"/>
    </location>
</feature>
<feature type="domain" description="C2H2-type" evidence="7">
    <location>
        <begin position="576"/>
        <end position="603"/>
    </location>
</feature>
<dbReference type="EMBL" id="JAODUP010000722">
    <property type="protein sequence ID" value="KAK2144882.1"/>
    <property type="molecule type" value="Genomic_DNA"/>
</dbReference>
<dbReference type="Proteomes" id="UP001208570">
    <property type="component" value="Unassembled WGS sequence"/>
</dbReference>
<dbReference type="GO" id="GO:0000978">
    <property type="term" value="F:RNA polymerase II cis-regulatory region sequence-specific DNA binding"/>
    <property type="evidence" value="ECO:0007669"/>
    <property type="project" value="TreeGrafter"/>
</dbReference>
<evidence type="ECO:0000313" key="9">
    <source>
        <dbReference type="Proteomes" id="UP001208570"/>
    </source>
</evidence>
<evidence type="ECO:0000256" key="4">
    <source>
        <dbReference type="ARBA" id="ARBA00022833"/>
    </source>
</evidence>
<reference evidence="8" key="1">
    <citation type="journal article" date="2023" name="Mol. Biol. Evol.">
        <title>Third-Generation Sequencing Reveals the Adaptive Role of the Epigenome in Three Deep-Sea Polychaetes.</title>
        <authorList>
            <person name="Perez M."/>
            <person name="Aroh O."/>
            <person name="Sun Y."/>
            <person name="Lan Y."/>
            <person name="Juniper S.K."/>
            <person name="Young C.R."/>
            <person name="Angers B."/>
            <person name="Qian P.Y."/>
        </authorList>
    </citation>
    <scope>NUCLEOTIDE SEQUENCE</scope>
    <source>
        <strain evidence="8">P08H-3</strain>
    </source>
</reference>
<dbReference type="Pfam" id="PF00096">
    <property type="entry name" value="zf-C2H2"/>
    <property type="match status" value="1"/>
</dbReference>
<dbReference type="GO" id="GO:0000981">
    <property type="term" value="F:DNA-binding transcription factor activity, RNA polymerase II-specific"/>
    <property type="evidence" value="ECO:0007669"/>
    <property type="project" value="TreeGrafter"/>
</dbReference>
<feature type="region of interest" description="Disordered" evidence="6">
    <location>
        <begin position="629"/>
        <end position="655"/>
    </location>
</feature>
<organism evidence="8 9">
    <name type="scientific">Paralvinella palmiformis</name>
    <dbReference type="NCBI Taxonomy" id="53620"/>
    <lineage>
        <taxon>Eukaryota</taxon>
        <taxon>Metazoa</taxon>
        <taxon>Spiralia</taxon>
        <taxon>Lophotrochozoa</taxon>
        <taxon>Annelida</taxon>
        <taxon>Polychaeta</taxon>
        <taxon>Sedentaria</taxon>
        <taxon>Canalipalpata</taxon>
        <taxon>Terebellida</taxon>
        <taxon>Terebelliformia</taxon>
        <taxon>Alvinellidae</taxon>
        <taxon>Paralvinella</taxon>
    </lineage>
</organism>
<dbReference type="PROSITE" id="PS50157">
    <property type="entry name" value="ZINC_FINGER_C2H2_2"/>
    <property type="match status" value="3"/>
</dbReference>
<accession>A0AAD9J1K5</accession>
<evidence type="ECO:0000256" key="3">
    <source>
        <dbReference type="ARBA" id="ARBA00022771"/>
    </source>
</evidence>
<dbReference type="GO" id="GO:0045944">
    <property type="term" value="P:positive regulation of transcription by RNA polymerase II"/>
    <property type="evidence" value="ECO:0007669"/>
    <property type="project" value="UniProtKB-ARBA"/>
</dbReference>
<dbReference type="PANTHER" id="PTHR19818:SF139">
    <property type="entry name" value="PAIR-RULE PROTEIN ODD-PAIRED"/>
    <property type="match status" value="1"/>
</dbReference>
<feature type="domain" description="C2H2-type" evidence="7">
    <location>
        <begin position="412"/>
        <end position="437"/>
    </location>
</feature>
<sequence>MKADQERVKTLLTDTVTLLCKNGLHFSEELKVQGLLGITLDNNDVFVVHINEIFKGLVGAQVSGVHAEETSAIAAADSATSDLNLKSKKNISQKYSSSGLVGSAKRKAWSRVASPAVKVKKEVVDEDLVIIDSKCFDHGDFNTDDLSGDGDREAMRKSYGEITQPQQSVPPPKWRVPDSASESFVDSQSQLSGTFSTCLMKSDSSKPADDALGDSSLDESQLSGIGQLSNEGQLTYDSAPGCSGWESQVPGPSQVTAGESGSQDSVAPSLPPLAVGADIRMRRPLLTTTAANVDMIQPFRRPRYSFKPFECPEPGCGRKFYHRGDVYRHQRINHGANHVGKPRMGRPKRSQQSYYPQSAGRSAKRYMHGRLVPWTGICFPGMFTQQSQTYIQPGQMESKQYLCVTNKKGRRFQCTLSGCNRIFSYTFDVYRHQRAYHNVAPSMYQKGRGAAFEAFRLVAKRNVASSSVAAAAPAMQSTTGVHPAGWNRVPVLREISRRSVASQAKPFRCQRDARRGGQHGDSSIQLMWPTYLSPTHHRHHHPMTRDAMAMPLLGSAPTKRRRILFRRDSKCPDKPYRCQFPGCDKTFYRGPERNRHQRLKHGGLFGKSAVGISQFSLSSHNQCLGYETGQLNAGSEVPGGGNPMEDERPPGLDIS</sequence>
<feature type="region of interest" description="Disordered" evidence="6">
    <location>
        <begin position="202"/>
        <end position="269"/>
    </location>
</feature>
<evidence type="ECO:0000256" key="6">
    <source>
        <dbReference type="SAM" id="MobiDB-lite"/>
    </source>
</evidence>
<feature type="compositionally biased region" description="Polar residues" evidence="6">
    <location>
        <begin position="250"/>
        <end position="266"/>
    </location>
</feature>
<protein>
    <recommendedName>
        <fullName evidence="7">C2H2-type domain-containing protein</fullName>
    </recommendedName>
</protein>
<comment type="caution">
    <text evidence="8">The sequence shown here is derived from an EMBL/GenBank/DDBJ whole genome shotgun (WGS) entry which is preliminary data.</text>
</comment>
<dbReference type="InterPro" id="IPR013087">
    <property type="entry name" value="Znf_C2H2_type"/>
</dbReference>
<dbReference type="GO" id="GO:0008270">
    <property type="term" value="F:zinc ion binding"/>
    <property type="evidence" value="ECO:0007669"/>
    <property type="project" value="UniProtKB-KW"/>
</dbReference>